<proteinExistence type="predicted"/>
<dbReference type="Proteomes" id="UP000193200">
    <property type="component" value="Unassembled WGS sequence"/>
</dbReference>
<keyword evidence="1" id="KW-0472">Membrane</keyword>
<dbReference type="InterPro" id="IPR008407">
    <property type="entry name" value="Brnchd-chn_aa_trnsp_AzlD"/>
</dbReference>
<evidence type="ECO:0000313" key="3">
    <source>
        <dbReference type="Proteomes" id="UP000193200"/>
    </source>
</evidence>
<accession>A0A1Y5T3P8</accession>
<dbReference type="Pfam" id="PF05437">
    <property type="entry name" value="AzlD"/>
    <property type="match status" value="1"/>
</dbReference>
<feature type="transmembrane region" description="Helical" evidence="1">
    <location>
        <begin position="6"/>
        <end position="28"/>
    </location>
</feature>
<evidence type="ECO:0000256" key="1">
    <source>
        <dbReference type="SAM" id="Phobius"/>
    </source>
</evidence>
<reference evidence="2 3" key="1">
    <citation type="submission" date="2017-03" db="EMBL/GenBank/DDBJ databases">
        <authorList>
            <person name="Afonso C.L."/>
            <person name="Miller P.J."/>
            <person name="Scott M.A."/>
            <person name="Spackman E."/>
            <person name="Goraichik I."/>
            <person name="Dimitrov K.M."/>
            <person name="Suarez D.L."/>
            <person name="Swayne D.E."/>
        </authorList>
    </citation>
    <scope>NUCLEOTIDE SEQUENCE [LARGE SCALE GENOMIC DNA]</scope>
    <source>
        <strain evidence="2 3">CECT 7691</strain>
    </source>
</reference>
<sequence>MPDQATLAAIMAMAALTYLTRTAGYWVARRLDLGGRIGMGLRAMPGAVLISLVAPTALAAGVAEAAASLVTVLFAARGAPFLLAVAAGVATVIAGRYGLAML</sequence>
<dbReference type="EMBL" id="FWFR01000002">
    <property type="protein sequence ID" value="SLN53344.1"/>
    <property type="molecule type" value="Genomic_DNA"/>
</dbReference>
<feature type="transmembrane region" description="Helical" evidence="1">
    <location>
        <begin position="81"/>
        <end position="99"/>
    </location>
</feature>
<keyword evidence="3" id="KW-1185">Reference proteome</keyword>
<name>A0A1Y5T3P8_9PROT</name>
<dbReference type="RefSeq" id="WP_085883617.1">
    <property type="nucleotide sequence ID" value="NZ_FWFR01000002.1"/>
</dbReference>
<dbReference type="InParanoid" id="A0A1Y5T3P8"/>
<organism evidence="2 3">
    <name type="scientific">Oceanibacterium hippocampi</name>
    <dbReference type="NCBI Taxonomy" id="745714"/>
    <lineage>
        <taxon>Bacteria</taxon>
        <taxon>Pseudomonadati</taxon>
        <taxon>Pseudomonadota</taxon>
        <taxon>Alphaproteobacteria</taxon>
        <taxon>Sneathiellales</taxon>
        <taxon>Sneathiellaceae</taxon>
        <taxon>Oceanibacterium</taxon>
    </lineage>
</organism>
<evidence type="ECO:0000313" key="2">
    <source>
        <dbReference type="EMBL" id="SLN53344.1"/>
    </source>
</evidence>
<dbReference type="AlphaFoldDB" id="A0A1Y5T3P8"/>
<protein>
    <submittedName>
        <fullName evidence="2">Branched-chain amino acid transport protein (AzlD)</fullName>
    </submittedName>
</protein>
<keyword evidence="1" id="KW-1133">Transmembrane helix</keyword>
<keyword evidence="1" id="KW-0812">Transmembrane</keyword>
<gene>
    <name evidence="2" type="ORF">OCH7691_02232</name>
</gene>
<feature type="transmembrane region" description="Helical" evidence="1">
    <location>
        <begin position="49"/>
        <end position="75"/>
    </location>
</feature>